<name>A0AAN4Z1W3_9BILA</name>
<dbReference type="EMBL" id="BTRK01000001">
    <property type="protein sequence ID" value="GMR31799.1"/>
    <property type="molecule type" value="Genomic_DNA"/>
</dbReference>
<feature type="region of interest" description="Disordered" evidence="1">
    <location>
        <begin position="82"/>
        <end position="172"/>
    </location>
</feature>
<evidence type="ECO:0000256" key="1">
    <source>
        <dbReference type="SAM" id="MobiDB-lite"/>
    </source>
</evidence>
<evidence type="ECO:0000313" key="2">
    <source>
        <dbReference type="EMBL" id="GMR31799.1"/>
    </source>
</evidence>
<feature type="compositionally biased region" description="Basic and acidic residues" evidence="1">
    <location>
        <begin position="107"/>
        <end position="128"/>
    </location>
</feature>
<dbReference type="Proteomes" id="UP001328107">
    <property type="component" value="Unassembled WGS sequence"/>
</dbReference>
<sequence length="172" mass="19422">SRRIVETSTYESLLQKADDVLTSFFENPANDVKAKVTLHALETERILESELNSSRGTPLRSILCGMLESVEIAGYWIAEREKESDVQERVDIGEFESSPSALDRDEDLSNERNIMKGREGVENDEKPPKNLQTENLVEVKEEEKSGDSCSSESNDETEGAWSDEESEDEEEE</sequence>
<feature type="non-terminal residue" evidence="2">
    <location>
        <position position="1"/>
    </location>
</feature>
<reference evidence="3" key="1">
    <citation type="submission" date="2022-10" db="EMBL/GenBank/DDBJ databases">
        <title>Genome assembly of Pristionchus species.</title>
        <authorList>
            <person name="Yoshida K."/>
            <person name="Sommer R.J."/>
        </authorList>
    </citation>
    <scope>NUCLEOTIDE SEQUENCE [LARGE SCALE GENOMIC DNA]</scope>
    <source>
        <strain evidence="3">RS5460</strain>
    </source>
</reference>
<feature type="compositionally biased region" description="Basic and acidic residues" evidence="1">
    <location>
        <begin position="137"/>
        <end position="146"/>
    </location>
</feature>
<feature type="compositionally biased region" description="Acidic residues" evidence="1">
    <location>
        <begin position="153"/>
        <end position="172"/>
    </location>
</feature>
<comment type="caution">
    <text evidence="2">The sequence shown here is derived from an EMBL/GenBank/DDBJ whole genome shotgun (WGS) entry which is preliminary data.</text>
</comment>
<accession>A0AAN4Z1W3</accession>
<gene>
    <name evidence="2" type="ORF">PMAYCL1PPCAC_01994</name>
</gene>
<organism evidence="2 3">
    <name type="scientific">Pristionchus mayeri</name>
    <dbReference type="NCBI Taxonomy" id="1317129"/>
    <lineage>
        <taxon>Eukaryota</taxon>
        <taxon>Metazoa</taxon>
        <taxon>Ecdysozoa</taxon>
        <taxon>Nematoda</taxon>
        <taxon>Chromadorea</taxon>
        <taxon>Rhabditida</taxon>
        <taxon>Rhabditina</taxon>
        <taxon>Diplogasteromorpha</taxon>
        <taxon>Diplogasteroidea</taxon>
        <taxon>Neodiplogasteridae</taxon>
        <taxon>Pristionchus</taxon>
    </lineage>
</organism>
<dbReference type="AlphaFoldDB" id="A0AAN4Z1W3"/>
<protein>
    <submittedName>
        <fullName evidence="2">Uncharacterized protein</fullName>
    </submittedName>
</protein>
<evidence type="ECO:0000313" key="3">
    <source>
        <dbReference type="Proteomes" id="UP001328107"/>
    </source>
</evidence>
<feature type="compositionally biased region" description="Basic and acidic residues" evidence="1">
    <location>
        <begin position="82"/>
        <end position="92"/>
    </location>
</feature>
<proteinExistence type="predicted"/>
<feature type="non-terminal residue" evidence="2">
    <location>
        <position position="172"/>
    </location>
</feature>
<keyword evidence="3" id="KW-1185">Reference proteome</keyword>